<keyword evidence="5" id="KW-0732">Signal</keyword>
<evidence type="ECO:0000313" key="11">
    <source>
        <dbReference type="EMBL" id="KAJ2751317.1"/>
    </source>
</evidence>
<protein>
    <recommendedName>
        <fullName evidence="10">Ca3427-like PBP 2 domain-containing protein</fullName>
    </recommendedName>
</protein>
<sequence>MEVDLSPEEYFRHQAATALLHNNEDAIEDVKEAWSDIDDASAAEEDPVVLKKKRILRHGRSRLADMQERFNTGKSRLYDARQQQLDLELAQLQDGTHPRYREIVDQVDARWSDRLAKIEQKMESSCSFAETKFISSQTAATNTFVAGRAELRRAMIYRRNKHMWALTDELRNLEKIRDAIVNIACPVLPTQYIKPFAAGRYSHHLLDVSGVPPPLAEDDADLSAICSIPSLLNHSDTDISMPEDAAAVALSPALADAADTRVPGSVLGYAAKEQGDSAPMYAYHDTANPRNSSSATLAAAAAAERGEYYQYGGHNSSNGYHPAQPYAGGHPRHPSYYDTAGATEPGASEYATHHQAADHRPAASSKISDLLQPNADTYSAYDSRHSGRQPQSTVYYDSTRPHGVAAPTALGKHEMLADFEDAPTKRQRMVQPSTTWPTAPASSYAHPQQYAGAAAGSRSWTDLSSAATATAVEGYSHNYQKYPAPPATTANNHGSSTAYQSQYQQAAPGDHHAYYSQQHYQQHGYQQQQSASGASYYGAPTAKYDYPKESQAAYYQRQPTASTSTAAPAQQHGSVHYHDGAYYQSAPGHYQQPTATAGVRTSDPYYSYKQQGGTAPAGYPPQQPMNNGAAWNDYYQQQYAQAGAAGQQPHHRYPQQMNTSGPTASVQHGPEYYERGGYYNGHHQQQQQRPPTYSSNVPEHFSAPLMYAVENDKLQGVKVELVICKLGTGEMIKKLVAGELDIAICVTEGLVAGIGNTKEADLRLFGTYVDSPLPWAASVNIKSAFSSMDDLAFGATFGISREGSGSQVMAKFAAFQYEWKEPPKFKILGDVNGLVAGIQNGEADAFLWERTTMNRHYAKDEVRYLGTVRAPWPAFSFGARKEFIENNSALIDQLLCAIGSNARAFMDSGNDQIREEYVCGALGYSQEDYRQWMGYVAYNFGGRVDRRKIGAVVKTLVKAGVMATGDIDVVLEPQRD</sequence>
<dbReference type="Gene3D" id="3.40.190.10">
    <property type="entry name" value="Periplasmic binding protein-like II"/>
    <property type="match status" value="2"/>
</dbReference>
<feature type="compositionally biased region" description="Basic and acidic residues" evidence="9">
    <location>
        <begin position="351"/>
        <end position="361"/>
    </location>
</feature>
<evidence type="ECO:0000313" key="12">
    <source>
        <dbReference type="Proteomes" id="UP001140011"/>
    </source>
</evidence>
<feature type="compositionally biased region" description="Low complexity" evidence="9">
    <location>
        <begin position="495"/>
        <end position="507"/>
    </location>
</feature>
<reference evidence="11" key="1">
    <citation type="submission" date="2022-07" db="EMBL/GenBank/DDBJ databases">
        <title>Phylogenomic reconstructions and comparative analyses of Kickxellomycotina fungi.</title>
        <authorList>
            <person name="Reynolds N.K."/>
            <person name="Stajich J.E."/>
            <person name="Barry K."/>
            <person name="Grigoriev I.V."/>
            <person name="Crous P."/>
            <person name="Smith M.E."/>
        </authorList>
    </citation>
    <scope>NUCLEOTIDE SEQUENCE</scope>
    <source>
        <strain evidence="11">BCRC 34297</strain>
    </source>
</reference>
<evidence type="ECO:0000256" key="2">
    <source>
        <dbReference type="ARBA" id="ARBA00004418"/>
    </source>
</evidence>
<dbReference type="Pfam" id="PF08598">
    <property type="entry name" value="Sds3"/>
    <property type="match status" value="1"/>
</dbReference>
<dbReference type="GO" id="GO:0005654">
    <property type="term" value="C:nucleoplasm"/>
    <property type="evidence" value="ECO:0007669"/>
    <property type="project" value="UniProtKB-ARBA"/>
</dbReference>
<feature type="region of interest" description="Disordered" evidence="9">
    <location>
        <begin position="483"/>
        <end position="510"/>
    </location>
</feature>
<name>A0A9W8L9A6_9FUNG</name>
<dbReference type="SUPFAM" id="SSF53850">
    <property type="entry name" value="Periplasmic binding protein-like II"/>
    <property type="match status" value="1"/>
</dbReference>
<organism evidence="11 12">
    <name type="scientific">Coemansia pectinata</name>
    <dbReference type="NCBI Taxonomy" id="1052879"/>
    <lineage>
        <taxon>Eukaryota</taxon>
        <taxon>Fungi</taxon>
        <taxon>Fungi incertae sedis</taxon>
        <taxon>Zoopagomycota</taxon>
        <taxon>Kickxellomycotina</taxon>
        <taxon>Kickxellomycetes</taxon>
        <taxon>Kickxellales</taxon>
        <taxon>Kickxellaceae</taxon>
        <taxon>Coemansia</taxon>
    </lineage>
</organism>
<evidence type="ECO:0000256" key="4">
    <source>
        <dbReference type="ARBA" id="ARBA00022491"/>
    </source>
</evidence>
<accession>A0A9W8L9A6</accession>
<evidence type="ECO:0000256" key="7">
    <source>
        <dbReference type="ARBA" id="ARBA00023163"/>
    </source>
</evidence>
<evidence type="ECO:0000256" key="6">
    <source>
        <dbReference type="ARBA" id="ARBA00023015"/>
    </source>
</evidence>
<dbReference type="GO" id="GO:0010468">
    <property type="term" value="P:regulation of gene expression"/>
    <property type="evidence" value="ECO:0007669"/>
    <property type="project" value="UniProtKB-ARBA"/>
</dbReference>
<feature type="compositionally biased region" description="Polar residues" evidence="9">
    <location>
        <begin position="655"/>
        <end position="666"/>
    </location>
</feature>
<dbReference type="Proteomes" id="UP001140011">
    <property type="component" value="Unassembled WGS sequence"/>
</dbReference>
<proteinExistence type="inferred from homology"/>
<dbReference type="AlphaFoldDB" id="A0A9W8L9A6"/>
<keyword evidence="8" id="KW-0539">Nucleus</keyword>
<dbReference type="InterPro" id="IPR054364">
    <property type="entry name" value="Ca3427-like_PBP2"/>
</dbReference>
<feature type="region of interest" description="Disordered" evidence="9">
    <location>
        <begin position="608"/>
        <end position="629"/>
    </location>
</feature>
<evidence type="ECO:0000256" key="3">
    <source>
        <dbReference type="ARBA" id="ARBA00010742"/>
    </source>
</evidence>
<keyword evidence="7" id="KW-0804">Transcription</keyword>
<gene>
    <name evidence="11" type="ORF">GGI19_004560</name>
</gene>
<feature type="domain" description="Ca3427-like PBP 2" evidence="10">
    <location>
        <begin position="775"/>
        <end position="867"/>
    </location>
</feature>
<comment type="caution">
    <text evidence="11">The sequence shown here is derived from an EMBL/GenBank/DDBJ whole genome shotgun (WGS) entry which is preliminary data.</text>
</comment>
<keyword evidence="4" id="KW-0678">Repressor</keyword>
<dbReference type="InterPro" id="IPR013907">
    <property type="entry name" value="Sds3"/>
</dbReference>
<comment type="subcellular location">
    <subcellularLocation>
        <location evidence="1">Nucleus</location>
    </subcellularLocation>
    <subcellularLocation>
        <location evidence="2">Periplasm</location>
    </subcellularLocation>
</comment>
<evidence type="ECO:0000256" key="8">
    <source>
        <dbReference type="ARBA" id="ARBA00023242"/>
    </source>
</evidence>
<evidence type="ECO:0000256" key="9">
    <source>
        <dbReference type="SAM" id="MobiDB-lite"/>
    </source>
</evidence>
<keyword evidence="6" id="KW-0805">Transcription regulation</keyword>
<evidence type="ECO:0000259" key="10">
    <source>
        <dbReference type="Pfam" id="PF22384"/>
    </source>
</evidence>
<feature type="region of interest" description="Disordered" evidence="9">
    <location>
        <begin position="313"/>
        <end position="400"/>
    </location>
</feature>
<evidence type="ECO:0000256" key="1">
    <source>
        <dbReference type="ARBA" id="ARBA00004123"/>
    </source>
</evidence>
<dbReference type="SMART" id="SM01401">
    <property type="entry name" value="Sds3"/>
    <property type="match status" value="1"/>
</dbReference>
<feature type="region of interest" description="Disordered" evidence="9">
    <location>
        <begin position="641"/>
        <end position="695"/>
    </location>
</feature>
<evidence type="ECO:0000256" key="5">
    <source>
        <dbReference type="ARBA" id="ARBA00022729"/>
    </source>
</evidence>
<keyword evidence="12" id="KW-1185">Reference proteome</keyword>
<dbReference type="PANTHER" id="PTHR30024:SF47">
    <property type="entry name" value="TAURINE-BINDING PERIPLASMIC PROTEIN"/>
    <property type="match status" value="1"/>
</dbReference>
<dbReference type="OrthoDB" id="1363at2759"/>
<dbReference type="PANTHER" id="PTHR30024">
    <property type="entry name" value="ALIPHATIC SULFONATES-BINDING PROTEIN-RELATED"/>
    <property type="match status" value="1"/>
</dbReference>
<comment type="similarity">
    <text evidence="3">Belongs to the bacterial solute-binding protein SsuA/TauA family.</text>
</comment>
<dbReference type="EMBL" id="JANBUH010000418">
    <property type="protein sequence ID" value="KAJ2751317.1"/>
    <property type="molecule type" value="Genomic_DNA"/>
</dbReference>
<dbReference type="GO" id="GO:0042597">
    <property type="term" value="C:periplasmic space"/>
    <property type="evidence" value="ECO:0007669"/>
    <property type="project" value="UniProtKB-SubCell"/>
</dbReference>
<dbReference type="Pfam" id="PF22384">
    <property type="entry name" value="PBP2_Ca3427_like"/>
    <property type="match status" value="1"/>
</dbReference>